<feature type="compositionally biased region" description="Basic residues" evidence="1">
    <location>
        <begin position="30"/>
        <end position="43"/>
    </location>
</feature>
<feature type="compositionally biased region" description="Basic and acidic residues" evidence="1">
    <location>
        <begin position="616"/>
        <end position="631"/>
    </location>
</feature>
<dbReference type="AlphaFoldDB" id="A0A061BG79"/>
<feature type="region of interest" description="Disordered" evidence="1">
    <location>
        <begin position="616"/>
        <end position="650"/>
    </location>
</feature>
<dbReference type="OrthoDB" id="2535883at2759"/>
<dbReference type="EMBL" id="LK052957">
    <property type="protein sequence ID" value="CDR48995.1"/>
    <property type="molecule type" value="Genomic_DNA"/>
</dbReference>
<feature type="region of interest" description="Disordered" evidence="1">
    <location>
        <begin position="65"/>
        <end position="90"/>
    </location>
</feature>
<feature type="compositionally biased region" description="Low complexity" evidence="1">
    <location>
        <begin position="7"/>
        <end position="25"/>
    </location>
</feature>
<name>A0A061BG79_RHOTO</name>
<proteinExistence type="predicted"/>
<feature type="region of interest" description="Disordered" evidence="1">
    <location>
        <begin position="1"/>
        <end position="43"/>
    </location>
</feature>
<feature type="compositionally biased region" description="Basic residues" evidence="1">
    <location>
        <begin position="636"/>
        <end position="650"/>
    </location>
</feature>
<protein>
    <submittedName>
        <fullName evidence="3">RHTO0S22e00870g1_1</fullName>
    </submittedName>
</protein>
<reference evidence="3" key="1">
    <citation type="journal article" date="2014" name="Genome Announc.">
        <title>Draft genome sequence of Rhodosporidium toruloides CECT1137, an oleaginous yeast of biotechnological interest.</title>
        <authorList>
            <person name="Morin N."/>
            <person name="Calcas X."/>
            <person name="Devillers H."/>
            <person name="Durrens P."/>
            <person name="Sherman D.J."/>
            <person name="Nicaud J.-M."/>
            <person name="Neuveglise C."/>
        </authorList>
    </citation>
    <scope>NUCLEOTIDE SEQUENCE</scope>
    <source>
        <strain evidence="3">CECT1137</strain>
    </source>
</reference>
<organism evidence="3">
    <name type="scientific">Rhodotorula toruloides</name>
    <name type="common">Yeast</name>
    <name type="synonym">Rhodosporidium toruloides</name>
    <dbReference type="NCBI Taxonomy" id="5286"/>
    <lineage>
        <taxon>Eukaryota</taxon>
        <taxon>Fungi</taxon>
        <taxon>Dikarya</taxon>
        <taxon>Basidiomycota</taxon>
        <taxon>Pucciniomycotina</taxon>
        <taxon>Microbotryomycetes</taxon>
        <taxon>Sporidiobolales</taxon>
        <taxon>Sporidiobolaceae</taxon>
        <taxon>Rhodotorula</taxon>
    </lineage>
</organism>
<feature type="compositionally biased region" description="Low complexity" evidence="1">
    <location>
        <begin position="79"/>
        <end position="90"/>
    </location>
</feature>
<sequence length="650" mass="70975">MHRRTPSSRSVSSSSQPLLPLPSSHDSAHHAHRAPAPRSNPRRTRQLALVVVIALATLVLLARRSAPRDGTSSSRESDTPTTTSNRLSLTRLPSRIKDTASLLLSLRPFSSSSPSLPPPTAPILLAPLARPTEISYAEPWVYEADPATLPPCERILLFTFMPWWGFASEYILYARAAAAAKKLNYTFLEDDRNWNYGRLSNYFLPRTLSCVPPSDWSNPALAIPLSPSSASSSPPHARLKYSRLNLGDIDDWTRETYLSSPGTQADLLALQESDRAHRVQGDRWILGEGETLPEAFAEVFGDQSEWVRENWRVAGAVREGVESVRRAVGLDAPRWLADEEGEGEGRGPVVAVHVRLGDKASEYEHDAEEMGITNSFGNLTVYIEAAHDAYRRLIPSPYPAFTSSSSSDPDTDASARFSPYAPPTLLLITAEPSIPSRLREEVRLADPWRVVQTPGVESQDEGGGAAEERLRKEGGGAGGRPKAYAAAAAAAGTDKMVKIVSPPSRRSLDSGYTQQSFNALPLLSRIAHTQAFVRDLTLLARSGEEEGVDAAVVSGASNVGRLAMLIAGREAVMGPRDEQTGRPLGGRIRSVDAHFYPTAYSSAVYTKVEDVEDLENKAFVPEEQHQKEVEAQAKAQGRRRRGRGRGRRGK</sequence>
<feature type="region of interest" description="Disordered" evidence="1">
    <location>
        <begin position="453"/>
        <end position="479"/>
    </location>
</feature>
<gene>
    <name evidence="3" type="ORF">RHTO0S_22e00870g</name>
</gene>
<evidence type="ECO:0000313" key="3">
    <source>
        <dbReference type="EMBL" id="CDR48995.1"/>
    </source>
</evidence>
<evidence type="ECO:0000256" key="1">
    <source>
        <dbReference type="SAM" id="MobiDB-lite"/>
    </source>
</evidence>
<evidence type="ECO:0000256" key="2">
    <source>
        <dbReference type="SAM" id="Phobius"/>
    </source>
</evidence>
<keyword evidence="2" id="KW-1133">Transmembrane helix</keyword>
<feature type="transmembrane region" description="Helical" evidence="2">
    <location>
        <begin position="47"/>
        <end position="66"/>
    </location>
</feature>
<keyword evidence="2" id="KW-0472">Membrane</keyword>
<accession>A0A061BG79</accession>
<keyword evidence="2" id="KW-0812">Transmembrane</keyword>